<reference evidence="2 3" key="2">
    <citation type="journal article" date="2017" name="Nature">
        <title>The Apostasia genome and the evolution of orchids.</title>
        <authorList>
            <person name="Zhang G.Q."/>
            <person name="Liu K.W."/>
            <person name="Li Z."/>
            <person name="Lohaus R."/>
            <person name="Hsiao Y.Y."/>
            <person name="Niu S.C."/>
            <person name="Wang J.Y."/>
            <person name="Lin Y.C."/>
            <person name="Xu Q."/>
            <person name="Chen L.J."/>
            <person name="Yoshida K."/>
            <person name="Fujiwara S."/>
            <person name="Wang Z.W."/>
            <person name="Zhang Y.Q."/>
            <person name="Mitsuda N."/>
            <person name="Wang M."/>
            <person name="Liu G.H."/>
            <person name="Pecoraro L."/>
            <person name="Huang H.X."/>
            <person name="Xiao X.J."/>
            <person name="Lin M."/>
            <person name="Wu X.Y."/>
            <person name="Wu W.L."/>
            <person name="Chen Y.Y."/>
            <person name="Chang S.B."/>
            <person name="Sakamoto S."/>
            <person name="Ohme-Takagi M."/>
            <person name="Yagi M."/>
            <person name="Zeng S.J."/>
            <person name="Shen C.Y."/>
            <person name="Yeh C.M."/>
            <person name="Luo Y.B."/>
            <person name="Tsai W.C."/>
            <person name="Van de Peer Y."/>
            <person name="Liu Z.J."/>
        </authorList>
    </citation>
    <scope>NUCLEOTIDE SEQUENCE [LARGE SCALE GENOMIC DNA]</scope>
    <source>
        <tissue evidence="2">The whole plant</tissue>
    </source>
</reference>
<dbReference type="Proteomes" id="UP000233837">
    <property type="component" value="Unassembled WGS sequence"/>
</dbReference>
<sequence length="173" mass="19067">MATDVVERKVGCHSRVGGRLRTTEEVRRFLVVKVGEVLPDVDCRVCLPDALEPPGMAVRVVDPVLFSLTVDISNGVVDGSILAHNNVNVIDSPLVDGAREGLGNCTVDARDGVERLNSSFVITEDVNFALSPNAAPFFHLLYRLLVMGSCRLTLREILLRIILGFLLQIWMWL</sequence>
<evidence type="ECO:0000256" key="1">
    <source>
        <dbReference type="SAM" id="Phobius"/>
    </source>
</evidence>
<keyword evidence="3" id="KW-1185">Reference proteome</keyword>
<keyword evidence="1" id="KW-0812">Transmembrane</keyword>
<feature type="transmembrane region" description="Helical" evidence="1">
    <location>
        <begin position="152"/>
        <end position="172"/>
    </location>
</feature>
<protein>
    <submittedName>
        <fullName evidence="2">Uncharacterized protein</fullName>
    </submittedName>
</protein>
<proteinExistence type="predicted"/>
<dbReference type="EMBL" id="KZ502882">
    <property type="protein sequence ID" value="PKU71297.1"/>
    <property type="molecule type" value="Genomic_DNA"/>
</dbReference>
<reference evidence="2 3" key="1">
    <citation type="journal article" date="2016" name="Sci. Rep.">
        <title>The Dendrobium catenatum Lindl. genome sequence provides insights into polysaccharide synthase, floral development and adaptive evolution.</title>
        <authorList>
            <person name="Zhang G.Q."/>
            <person name="Xu Q."/>
            <person name="Bian C."/>
            <person name="Tsai W.C."/>
            <person name="Yeh C.M."/>
            <person name="Liu K.W."/>
            <person name="Yoshida K."/>
            <person name="Zhang L.S."/>
            <person name="Chang S.B."/>
            <person name="Chen F."/>
            <person name="Shi Y."/>
            <person name="Su Y.Y."/>
            <person name="Zhang Y.Q."/>
            <person name="Chen L.J."/>
            <person name="Yin Y."/>
            <person name="Lin M."/>
            <person name="Huang H."/>
            <person name="Deng H."/>
            <person name="Wang Z.W."/>
            <person name="Zhu S.L."/>
            <person name="Zhao X."/>
            <person name="Deng C."/>
            <person name="Niu S.C."/>
            <person name="Huang J."/>
            <person name="Wang M."/>
            <person name="Liu G.H."/>
            <person name="Yang H.J."/>
            <person name="Xiao X.J."/>
            <person name="Hsiao Y.Y."/>
            <person name="Wu W.L."/>
            <person name="Chen Y.Y."/>
            <person name="Mitsuda N."/>
            <person name="Ohme-Takagi M."/>
            <person name="Luo Y.B."/>
            <person name="Van de Peer Y."/>
            <person name="Liu Z.J."/>
        </authorList>
    </citation>
    <scope>NUCLEOTIDE SEQUENCE [LARGE SCALE GENOMIC DNA]</scope>
    <source>
        <tissue evidence="2">The whole plant</tissue>
    </source>
</reference>
<organism evidence="2 3">
    <name type="scientific">Dendrobium catenatum</name>
    <dbReference type="NCBI Taxonomy" id="906689"/>
    <lineage>
        <taxon>Eukaryota</taxon>
        <taxon>Viridiplantae</taxon>
        <taxon>Streptophyta</taxon>
        <taxon>Embryophyta</taxon>
        <taxon>Tracheophyta</taxon>
        <taxon>Spermatophyta</taxon>
        <taxon>Magnoliopsida</taxon>
        <taxon>Liliopsida</taxon>
        <taxon>Asparagales</taxon>
        <taxon>Orchidaceae</taxon>
        <taxon>Epidendroideae</taxon>
        <taxon>Malaxideae</taxon>
        <taxon>Dendrobiinae</taxon>
        <taxon>Dendrobium</taxon>
    </lineage>
</organism>
<evidence type="ECO:0000313" key="3">
    <source>
        <dbReference type="Proteomes" id="UP000233837"/>
    </source>
</evidence>
<gene>
    <name evidence="2" type="ORF">MA16_Dca007294</name>
</gene>
<keyword evidence="1" id="KW-1133">Transmembrane helix</keyword>
<name>A0A2I0W6L0_9ASPA</name>
<dbReference type="AlphaFoldDB" id="A0A2I0W6L0"/>
<evidence type="ECO:0000313" key="2">
    <source>
        <dbReference type="EMBL" id="PKU71297.1"/>
    </source>
</evidence>
<keyword evidence="1" id="KW-0472">Membrane</keyword>
<accession>A0A2I0W6L0</accession>